<keyword evidence="3" id="KW-1185">Reference proteome</keyword>
<comment type="caution">
    <text evidence="2">The sequence shown here is derived from an EMBL/GenBank/DDBJ whole genome shotgun (WGS) entry which is preliminary data.</text>
</comment>
<evidence type="ECO:0000313" key="2">
    <source>
        <dbReference type="EMBL" id="TQJ18914.1"/>
    </source>
</evidence>
<accession>A0A542EUQ3</accession>
<name>A0A542EUQ3_9ACTN</name>
<dbReference type="OrthoDB" id="3812884at2"/>
<organism evidence="2 3">
    <name type="scientific">Kribbella jejuensis</name>
    <dbReference type="NCBI Taxonomy" id="236068"/>
    <lineage>
        <taxon>Bacteria</taxon>
        <taxon>Bacillati</taxon>
        <taxon>Actinomycetota</taxon>
        <taxon>Actinomycetes</taxon>
        <taxon>Propionibacteriales</taxon>
        <taxon>Kribbellaceae</taxon>
        <taxon>Kribbella</taxon>
    </lineage>
</organism>
<reference evidence="2 3" key="1">
    <citation type="submission" date="2019-06" db="EMBL/GenBank/DDBJ databases">
        <title>Sequencing the genomes of 1000 actinobacteria strains.</title>
        <authorList>
            <person name="Klenk H.-P."/>
        </authorList>
    </citation>
    <scope>NUCLEOTIDE SEQUENCE [LARGE SCALE GENOMIC DNA]</scope>
    <source>
        <strain evidence="2 3">DSM 17305</strain>
    </source>
</reference>
<feature type="compositionally biased region" description="Polar residues" evidence="1">
    <location>
        <begin position="298"/>
        <end position="309"/>
    </location>
</feature>
<protein>
    <submittedName>
        <fullName evidence="2">Uncharacterized protein</fullName>
    </submittedName>
</protein>
<dbReference type="AlphaFoldDB" id="A0A542EUQ3"/>
<dbReference type="Proteomes" id="UP000316298">
    <property type="component" value="Unassembled WGS sequence"/>
</dbReference>
<sequence length="324" mass="34670">MTATLQAPTSISELLTLSGDTARDLAGADQSAWNGRVVGTSSSILGLAHWDGTLYLDNDAILAPIHHLYEHAGENHPSQTLFAYRESLATLLHEHAHFLGPSGATQEAAREGFVEPGSRQLEEGVTEAWAQDNIDEYINRLGIDKVAPGINTVRSGGYYPSFVPAVRQLAAELETRIGLPSGQVLQDLNRQTAAGQLPLLVDLVYNSTRLPDLEPPGADTRSRLESILRSGLSHLDTYELAAPDLAATKSRLTAENLLAHLGQEIRTAESAYTFNPIHLTPPAQQTALFGIAPPTAPSQPKTSHPSPARTNHPAAARGGLIRTA</sequence>
<evidence type="ECO:0000256" key="1">
    <source>
        <dbReference type="SAM" id="MobiDB-lite"/>
    </source>
</evidence>
<gene>
    <name evidence="2" type="ORF">FB475_3068</name>
</gene>
<proteinExistence type="predicted"/>
<dbReference type="RefSeq" id="WP_141856534.1">
    <property type="nucleotide sequence ID" value="NZ_BAAAKA010000002.1"/>
</dbReference>
<evidence type="ECO:0000313" key="3">
    <source>
        <dbReference type="Proteomes" id="UP000316298"/>
    </source>
</evidence>
<dbReference type="EMBL" id="VFMM01000001">
    <property type="protein sequence ID" value="TQJ18914.1"/>
    <property type="molecule type" value="Genomic_DNA"/>
</dbReference>
<feature type="region of interest" description="Disordered" evidence="1">
    <location>
        <begin position="292"/>
        <end position="324"/>
    </location>
</feature>